<organism evidence="1">
    <name type="scientific">Acinetobacter lwoffii</name>
    <dbReference type="NCBI Taxonomy" id="28090"/>
    <lineage>
        <taxon>Bacteria</taxon>
        <taxon>Pseudomonadati</taxon>
        <taxon>Pseudomonadota</taxon>
        <taxon>Gammaproteobacteria</taxon>
        <taxon>Moraxellales</taxon>
        <taxon>Moraxellaceae</taxon>
        <taxon>Acinetobacter</taxon>
    </lineage>
</organism>
<name>A0A385H7I8_ACILW</name>
<evidence type="ECO:0000313" key="1">
    <source>
        <dbReference type="EMBL" id="AXX83731.1"/>
    </source>
</evidence>
<proteinExistence type="predicted"/>
<gene>
    <name evidence="1" type="ORF">ABPAL_A0015</name>
</gene>
<dbReference type="EMBL" id="CP032117">
    <property type="protein sequence ID" value="AXX83731.1"/>
    <property type="molecule type" value="Genomic_DNA"/>
</dbReference>
<geneLocation type="plasmid" evidence="1">
    <name>pALWED2.2</name>
</geneLocation>
<dbReference type="AlphaFoldDB" id="A0A385H7I8"/>
<protein>
    <submittedName>
        <fullName evidence="1">Uncharacterized protein</fullName>
    </submittedName>
</protein>
<accession>A0A385H7I8</accession>
<reference evidence="1" key="1">
    <citation type="submission" date="2018-09" db="EMBL/GenBank/DDBJ databases">
        <title>Resistance of ancient and modern Acinetobacter lwoffii strains to heavy metals and arsenic revealed by genome analysis.</title>
        <authorList>
            <person name="Mindlin S."/>
            <person name="Petrenko A."/>
            <person name="Kurakov A."/>
            <person name="Beletsky A."/>
            <person name="Mardanov A."/>
            <person name="Petrova M."/>
        </authorList>
    </citation>
    <scope>NUCLEOTIDE SEQUENCE</scope>
    <source>
        <strain evidence="1">ED45-23</strain>
        <plasmid evidence="1">pALWED2.2</plasmid>
    </source>
</reference>
<keyword evidence="1" id="KW-0614">Plasmid</keyword>
<sequence>MPLLTDTTISESMLVESLENNAITHIRIIPIEGKFSVYISLNWKDGESLLVTSKKQPRFWSSLDRLFRFITDKSTNSHKLQISITAKG</sequence>